<organism evidence="15 16">
    <name type="scientific">Streptomyces zinciresistens K42</name>
    <dbReference type="NCBI Taxonomy" id="700597"/>
    <lineage>
        <taxon>Bacteria</taxon>
        <taxon>Bacillati</taxon>
        <taxon>Actinomycetota</taxon>
        <taxon>Actinomycetes</taxon>
        <taxon>Kitasatosporales</taxon>
        <taxon>Streptomycetaceae</taxon>
        <taxon>Streptomyces</taxon>
    </lineage>
</organism>
<dbReference type="SMART" id="SM00829">
    <property type="entry name" value="PKS_ER"/>
    <property type="match status" value="1"/>
</dbReference>
<feature type="compositionally biased region" description="Pro residues" evidence="13">
    <location>
        <begin position="335"/>
        <end position="362"/>
    </location>
</feature>
<dbReference type="Pfam" id="PF00107">
    <property type="entry name" value="ADH_zinc_N"/>
    <property type="match status" value="1"/>
</dbReference>
<evidence type="ECO:0000256" key="3">
    <source>
        <dbReference type="ARBA" id="ARBA00022833"/>
    </source>
</evidence>
<evidence type="ECO:0000256" key="5">
    <source>
        <dbReference type="ARBA" id="ARBA00037678"/>
    </source>
</evidence>
<keyword evidence="3 12" id="KW-0862">Zinc</keyword>
<dbReference type="InterPro" id="IPR002328">
    <property type="entry name" value="ADH_Zn_CS"/>
</dbReference>
<dbReference type="RefSeq" id="WP_007493890.1">
    <property type="nucleotide sequence ID" value="NZ_AGBF01000021.1"/>
</dbReference>
<comment type="caution">
    <text evidence="15">The sequence shown here is derived from an EMBL/GenBank/DDBJ whole genome shotgun (WGS) entry which is preliminary data.</text>
</comment>
<dbReference type="PROSITE" id="PS00059">
    <property type="entry name" value="ADH_ZINC"/>
    <property type="match status" value="1"/>
</dbReference>
<keyword evidence="4" id="KW-0560">Oxidoreductase</keyword>
<dbReference type="EMBL" id="AGBF01000021">
    <property type="protein sequence ID" value="EGX59997.1"/>
    <property type="molecule type" value="Genomic_DNA"/>
</dbReference>
<dbReference type="GO" id="GO:0016491">
    <property type="term" value="F:oxidoreductase activity"/>
    <property type="evidence" value="ECO:0007669"/>
    <property type="project" value="UniProtKB-KW"/>
</dbReference>
<evidence type="ECO:0000256" key="8">
    <source>
        <dbReference type="ARBA" id="ARBA00039102"/>
    </source>
</evidence>
<dbReference type="PANTHER" id="PTHR43401">
    <property type="entry name" value="L-THREONINE 3-DEHYDROGENASE"/>
    <property type="match status" value="1"/>
</dbReference>
<dbReference type="InterPro" id="IPR013154">
    <property type="entry name" value="ADH-like_N"/>
</dbReference>
<dbReference type="EC" id="1.1.1.329" evidence="8"/>
<keyword evidence="16" id="KW-1185">Reference proteome</keyword>
<evidence type="ECO:0000313" key="16">
    <source>
        <dbReference type="Proteomes" id="UP000004217"/>
    </source>
</evidence>
<proteinExistence type="inferred from homology"/>
<gene>
    <name evidence="15" type="ORF">SZN_10093</name>
</gene>
<dbReference type="SUPFAM" id="SSF51735">
    <property type="entry name" value="NAD(P)-binding Rossmann-fold domains"/>
    <property type="match status" value="1"/>
</dbReference>
<feature type="region of interest" description="Disordered" evidence="13">
    <location>
        <begin position="331"/>
        <end position="387"/>
    </location>
</feature>
<sequence>MRAVVFERFGEQAGVREVPDPRPAPHGATVRVEATGLCRSDWHGWQGHDPDITLPHVPGHELAGVVEEVGARVTGWRPGDRVTVPFVCACGHCAACAAGDQQVCERQTQPGFTHWGSFAHYVALDHADVNLVAVPEEMSFATAASLGCRFATAFRAVARQGRVAPGEWVAVHGCGGVGLSAVMIAAASGARVVAVDVSARALDLAREFGAAHCVDASRTPDTAAAVRELTGGGAHLSLDALGAPATCAASVNGLRRRGRHIQVGLLPSESGTTPVPMARAIALELEILGSHGMAAHTYPAMLELVRAGVLRPDRLVTSTIPLDAVPAALAAMGTPPSPTPPSPTPPSPPSPAVLAPTPPSPTAPGTLPSPTALGAGATVIEPWAPVR</sequence>
<comment type="catalytic activity">
    <reaction evidence="11">
        <text>2-deoxy-scyllo-inosamine + NADP(+) = 3-amino-2,3-dideoxy-scyllo-inosose + NADPH + H(+)</text>
        <dbReference type="Rhea" id="RHEA:33879"/>
        <dbReference type="ChEBI" id="CHEBI:15378"/>
        <dbReference type="ChEBI" id="CHEBI:57783"/>
        <dbReference type="ChEBI" id="CHEBI:58349"/>
        <dbReference type="ChEBI" id="CHEBI:65002"/>
        <dbReference type="ChEBI" id="CHEBI:65003"/>
        <dbReference type="EC" id="1.1.1.329"/>
    </reaction>
</comment>
<comment type="similarity">
    <text evidence="7">Belongs to the zinc-containing alcohol dehydrogenase family. DOIA dehydrogenase subfamily.</text>
</comment>
<comment type="function">
    <text evidence="5">Catalyzes the oxidation of 2-deoxy-scyllo-inosamine (DOIA) with NAD(+) or NADP(+), forming 3-amino-2,3-dideoxy-scyllo-inosose (amino-DOI).</text>
</comment>
<dbReference type="Pfam" id="PF08240">
    <property type="entry name" value="ADH_N"/>
    <property type="match status" value="1"/>
</dbReference>
<comment type="pathway">
    <text evidence="6">Metabolic intermediate biosynthesis; 2-deoxystreptamine biosynthesis; 2-deoxystreptamine from D-glucose 6-phosphate: step 3/4.</text>
</comment>
<comment type="cofactor">
    <cofactor evidence="1 12">
        <name>Zn(2+)</name>
        <dbReference type="ChEBI" id="CHEBI:29105"/>
    </cofactor>
</comment>
<evidence type="ECO:0000256" key="11">
    <source>
        <dbReference type="ARBA" id="ARBA00049085"/>
    </source>
</evidence>
<name>G2G948_9ACTN</name>
<dbReference type="OrthoDB" id="5295340at2"/>
<evidence type="ECO:0000256" key="1">
    <source>
        <dbReference type="ARBA" id="ARBA00001947"/>
    </source>
</evidence>
<evidence type="ECO:0000259" key="14">
    <source>
        <dbReference type="SMART" id="SM00829"/>
    </source>
</evidence>
<dbReference type="Proteomes" id="UP000004217">
    <property type="component" value="Unassembled WGS sequence"/>
</dbReference>
<dbReference type="GO" id="GO:0008270">
    <property type="term" value="F:zinc ion binding"/>
    <property type="evidence" value="ECO:0007669"/>
    <property type="project" value="InterPro"/>
</dbReference>
<evidence type="ECO:0000256" key="9">
    <source>
        <dbReference type="ARBA" id="ARBA00039387"/>
    </source>
</evidence>
<reference evidence="15 16" key="1">
    <citation type="submission" date="2011-08" db="EMBL/GenBank/DDBJ databases">
        <authorList>
            <person name="Lin Y."/>
            <person name="Hao X."/>
            <person name="Johnstone L."/>
            <person name="Miller S.J."/>
            <person name="Wei G."/>
            <person name="Rensing C."/>
        </authorList>
    </citation>
    <scope>NUCLEOTIDE SEQUENCE [LARGE SCALE GENOMIC DNA]</scope>
    <source>
        <strain evidence="15 16">K42</strain>
    </source>
</reference>
<dbReference type="InterPro" id="IPR050129">
    <property type="entry name" value="Zn_alcohol_dh"/>
</dbReference>
<evidence type="ECO:0000256" key="7">
    <source>
        <dbReference type="ARBA" id="ARBA00038004"/>
    </source>
</evidence>
<protein>
    <recommendedName>
        <fullName evidence="9">2-deoxy-scyllo-inosamine dehydrogenase</fullName>
        <ecNumber evidence="8">1.1.1.329</ecNumber>
    </recommendedName>
</protein>
<accession>G2G948</accession>
<dbReference type="SUPFAM" id="SSF50129">
    <property type="entry name" value="GroES-like"/>
    <property type="match status" value="1"/>
</dbReference>
<evidence type="ECO:0000313" key="15">
    <source>
        <dbReference type="EMBL" id="EGX59997.1"/>
    </source>
</evidence>
<evidence type="ECO:0000256" key="13">
    <source>
        <dbReference type="SAM" id="MobiDB-lite"/>
    </source>
</evidence>
<evidence type="ECO:0000256" key="2">
    <source>
        <dbReference type="ARBA" id="ARBA00022723"/>
    </source>
</evidence>
<dbReference type="CDD" id="cd08260">
    <property type="entry name" value="Zn_ADH6"/>
    <property type="match status" value="1"/>
</dbReference>
<keyword evidence="2 12" id="KW-0479">Metal-binding</keyword>
<comment type="catalytic activity">
    <reaction evidence="10">
        <text>2-deoxy-scyllo-inosamine + NAD(+) = 3-amino-2,3-dideoxy-scyllo-inosose + NADH + H(+)</text>
        <dbReference type="Rhea" id="RHEA:33883"/>
        <dbReference type="ChEBI" id="CHEBI:15378"/>
        <dbReference type="ChEBI" id="CHEBI:57540"/>
        <dbReference type="ChEBI" id="CHEBI:57945"/>
        <dbReference type="ChEBI" id="CHEBI:65002"/>
        <dbReference type="ChEBI" id="CHEBI:65003"/>
        <dbReference type="EC" id="1.1.1.329"/>
    </reaction>
</comment>
<dbReference type="InterPro" id="IPR020843">
    <property type="entry name" value="ER"/>
</dbReference>
<dbReference type="InterPro" id="IPR036291">
    <property type="entry name" value="NAD(P)-bd_dom_sf"/>
</dbReference>
<evidence type="ECO:0000256" key="12">
    <source>
        <dbReference type="RuleBase" id="RU361277"/>
    </source>
</evidence>
<feature type="compositionally biased region" description="Low complexity" evidence="13">
    <location>
        <begin position="363"/>
        <end position="373"/>
    </location>
</feature>
<dbReference type="PANTHER" id="PTHR43401:SF5">
    <property type="entry name" value="ALCOHOL DEHYDROGENASE-RELATED"/>
    <property type="match status" value="1"/>
</dbReference>
<dbReference type="InterPro" id="IPR011032">
    <property type="entry name" value="GroES-like_sf"/>
</dbReference>
<dbReference type="PATRIC" id="fig|700597.3.peg.1966"/>
<feature type="domain" description="Enoyl reductase (ER)" evidence="14">
    <location>
        <begin position="10"/>
        <end position="335"/>
    </location>
</feature>
<dbReference type="Gene3D" id="3.90.180.10">
    <property type="entry name" value="Medium-chain alcohol dehydrogenases, catalytic domain"/>
    <property type="match status" value="1"/>
</dbReference>
<evidence type="ECO:0000256" key="6">
    <source>
        <dbReference type="ARBA" id="ARBA00037908"/>
    </source>
</evidence>
<dbReference type="AlphaFoldDB" id="G2G948"/>
<evidence type="ECO:0000256" key="10">
    <source>
        <dbReference type="ARBA" id="ARBA00048685"/>
    </source>
</evidence>
<evidence type="ECO:0000256" key="4">
    <source>
        <dbReference type="ARBA" id="ARBA00023002"/>
    </source>
</evidence>
<dbReference type="InterPro" id="IPR013149">
    <property type="entry name" value="ADH-like_C"/>
</dbReference>